<dbReference type="EMBL" id="JASJOU010000007">
    <property type="protein sequence ID" value="MDJ1503190.1"/>
    <property type="molecule type" value="Genomic_DNA"/>
</dbReference>
<dbReference type="RefSeq" id="WP_314513723.1">
    <property type="nucleotide sequence ID" value="NZ_JASJOU010000007.1"/>
</dbReference>
<name>A0AAE3UFF6_9BACT</name>
<keyword evidence="2" id="KW-1185">Reference proteome</keyword>
<evidence type="ECO:0000313" key="2">
    <source>
        <dbReference type="Proteomes" id="UP001232063"/>
    </source>
</evidence>
<dbReference type="AlphaFoldDB" id="A0AAE3UFF6"/>
<comment type="caution">
    <text evidence="1">The sequence shown here is derived from an EMBL/GenBank/DDBJ whole genome shotgun (WGS) entry which is preliminary data.</text>
</comment>
<dbReference type="Proteomes" id="UP001232063">
    <property type="component" value="Unassembled WGS sequence"/>
</dbReference>
<reference evidence="1" key="1">
    <citation type="submission" date="2023-05" db="EMBL/GenBank/DDBJ databases">
        <authorList>
            <person name="Zhang X."/>
        </authorList>
    </citation>
    <scope>NUCLEOTIDE SEQUENCE</scope>
    <source>
        <strain evidence="1">BD1B2-1</strain>
    </source>
</reference>
<dbReference type="Gene3D" id="2.160.20.120">
    <property type="match status" value="1"/>
</dbReference>
<protein>
    <submittedName>
        <fullName evidence="1">Uncharacterized protein</fullName>
    </submittedName>
</protein>
<gene>
    <name evidence="1" type="ORF">QNI22_21155</name>
</gene>
<sequence>MKTSNKLLLGFIGVLFAGMLTSNFILKAKYDKIKSEKIEADEYRTLSKEAFKYLKVDGTDANFDSRISVEFAPDYEISSFQDISEFAKINFKGDTLLVKFEKIPDSLNIHDGRRLIIRCPSMYSFELQNIDGSMNKFKVSDLIVKLKGSSSLNVLENQIDNLIIEESDSSSCDLNMDYQEEEKGATQSYINHLKLTLKDRSSFKADDIPFKTIDPIVGDSADISLSGASLRPLLKKNVQQ</sequence>
<organism evidence="1 2">
    <name type="scientific">Xanthocytophaga agilis</name>
    <dbReference type="NCBI Taxonomy" id="3048010"/>
    <lineage>
        <taxon>Bacteria</taxon>
        <taxon>Pseudomonadati</taxon>
        <taxon>Bacteroidota</taxon>
        <taxon>Cytophagia</taxon>
        <taxon>Cytophagales</taxon>
        <taxon>Rhodocytophagaceae</taxon>
        <taxon>Xanthocytophaga</taxon>
    </lineage>
</organism>
<proteinExistence type="predicted"/>
<accession>A0AAE3UFF6</accession>
<evidence type="ECO:0000313" key="1">
    <source>
        <dbReference type="EMBL" id="MDJ1503190.1"/>
    </source>
</evidence>